<accession>A0A938WKQ4</accession>
<feature type="binding site" evidence="5">
    <location>
        <position position="177"/>
    </location>
    <ligand>
        <name>Zn(2+)</name>
        <dbReference type="ChEBI" id="CHEBI:29105"/>
    </ligand>
</feature>
<feature type="active site" evidence="6">
    <location>
        <position position="197"/>
    </location>
</feature>
<keyword evidence="1 5" id="KW-0479">Metal-binding</keyword>
<dbReference type="InterPro" id="IPR014710">
    <property type="entry name" value="RmlC-like_jellyroll"/>
</dbReference>
<protein>
    <recommendedName>
        <fullName evidence="3">Phosphohexomutase</fullName>
    </recommendedName>
    <alternativeName>
        <fullName evidence="4">Phosphomannose isomerase</fullName>
    </alternativeName>
</protein>
<evidence type="ECO:0000256" key="4">
    <source>
        <dbReference type="ARBA" id="ARBA00030762"/>
    </source>
</evidence>
<evidence type="ECO:0000256" key="5">
    <source>
        <dbReference type="PIRSR" id="PIRSR036894-1"/>
    </source>
</evidence>
<keyword evidence="9" id="KW-0413">Isomerase</keyword>
<evidence type="ECO:0000313" key="9">
    <source>
        <dbReference type="EMBL" id="MBM6660517.1"/>
    </source>
</evidence>
<dbReference type="InterPro" id="IPR049071">
    <property type="entry name" value="MPI_cupin_dom"/>
</dbReference>
<dbReference type="InterPro" id="IPR011051">
    <property type="entry name" value="RmlC_Cupin_sf"/>
</dbReference>
<dbReference type="GO" id="GO:0004476">
    <property type="term" value="F:mannose-6-phosphate isomerase activity"/>
    <property type="evidence" value="ECO:0007669"/>
    <property type="project" value="InterPro"/>
</dbReference>
<evidence type="ECO:0000259" key="8">
    <source>
        <dbReference type="Pfam" id="PF21621"/>
    </source>
</evidence>
<evidence type="ECO:0000259" key="7">
    <source>
        <dbReference type="Pfam" id="PF20511"/>
    </source>
</evidence>
<dbReference type="PIRSF" id="PIRSF036894">
    <property type="entry name" value="PMI_Firm_short"/>
    <property type="match status" value="1"/>
</dbReference>
<dbReference type="InterPro" id="IPR051804">
    <property type="entry name" value="Carb_Metab_Reg_Kinase/Isom"/>
</dbReference>
<dbReference type="Pfam" id="PF21621">
    <property type="entry name" value="MPI_cupin_dom"/>
    <property type="match status" value="1"/>
</dbReference>
<reference evidence="9 10" key="1">
    <citation type="journal article" date="2021" name="Sci. Rep.">
        <title>The distribution of antibiotic resistance genes in chicken gut microbiota commensals.</title>
        <authorList>
            <person name="Juricova H."/>
            <person name="Matiasovicova J."/>
            <person name="Kubasova T."/>
            <person name="Cejkova D."/>
            <person name="Rychlik I."/>
        </authorList>
    </citation>
    <scope>NUCLEOTIDE SEQUENCE [LARGE SCALE GENOMIC DNA]</scope>
    <source>
        <strain evidence="9 10">An819</strain>
    </source>
</reference>
<evidence type="ECO:0000256" key="2">
    <source>
        <dbReference type="ARBA" id="ARBA00022833"/>
    </source>
</evidence>
<dbReference type="GO" id="GO:0008270">
    <property type="term" value="F:zinc ion binding"/>
    <property type="evidence" value="ECO:0007669"/>
    <property type="project" value="InterPro"/>
</dbReference>
<dbReference type="CDD" id="cd07010">
    <property type="entry name" value="cupin_PMI_type_I_N_bac"/>
    <property type="match status" value="1"/>
</dbReference>
<dbReference type="Gene3D" id="2.60.120.10">
    <property type="entry name" value="Jelly Rolls"/>
    <property type="match status" value="2"/>
</dbReference>
<dbReference type="PANTHER" id="PTHR42742">
    <property type="entry name" value="TRANSCRIPTIONAL REPRESSOR MPRA"/>
    <property type="match status" value="1"/>
</dbReference>
<feature type="binding site" evidence="5">
    <location>
        <position position="102"/>
    </location>
    <ligand>
        <name>Zn(2+)</name>
        <dbReference type="ChEBI" id="CHEBI:29105"/>
    </ligand>
</feature>
<name>A0A938WKQ4_9BACT</name>
<dbReference type="SUPFAM" id="SSF51182">
    <property type="entry name" value="RmlC-like cupins"/>
    <property type="match status" value="1"/>
</dbReference>
<sequence length="322" mass="35961">MANIFKFKPLLKQTIWGGERIVPFKRLECNMDQVGESWEISGVKGQETVVDGGPYDGLTTNELVATLRDRLLGRDNYLRYGDEFPLLIKFIDAAGDLSVQVHPDDATAMRHGRKRGKTEMWYVMDSEPSATLMVGLKRSITPDEYKALVANGTICDAISRYNVKEGDCFYIPSGRIHSIGAGCFLTEIQQTSDVTYRIYDFKRKDKDGNFRELHTAEAADAIDYQVQESYRTEYDRVKNEPAELVDCPYFRTALYDLDEPMTLDYSELDSFVILIGVCGEGTLTCDDGTSATLSAGHTLLLPATTGIVGVSGKVKFLETYIA</sequence>
<evidence type="ECO:0000256" key="1">
    <source>
        <dbReference type="ARBA" id="ARBA00022723"/>
    </source>
</evidence>
<keyword evidence="10" id="KW-1185">Reference proteome</keyword>
<dbReference type="Pfam" id="PF20511">
    <property type="entry name" value="PMI_typeI_cat"/>
    <property type="match status" value="1"/>
</dbReference>
<dbReference type="PANTHER" id="PTHR42742:SF3">
    <property type="entry name" value="FRUCTOKINASE"/>
    <property type="match status" value="1"/>
</dbReference>
<feature type="domain" description="Phosphomannose isomerase type I catalytic" evidence="7">
    <location>
        <begin position="4"/>
        <end position="108"/>
    </location>
</feature>
<gene>
    <name evidence="9" type="ORF">H6B30_01895</name>
</gene>
<evidence type="ECO:0000256" key="3">
    <source>
        <dbReference type="ARBA" id="ARBA00029741"/>
    </source>
</evidence>
<dbReference type="InterPro" id="IPR014628">
    <property type="entry name" value="Man6P_isomerase_Firm_short"/>
</dbReference>
<proteinExistence type="predicted"/>
<dbReference type="EMBL" id="JACJJL010000002">
    <property type="protein sequence ID" value="MBM6660517.1"/>
    <property type="molecule type" value="Genomic_DNA"/>
</dbReference>
<dbReference type="RefSeq" id="WP_205107341.1">
    <property type="nucleotide sequence ID" value="NZ_JACJJL010000002.1"/>
</dbReference>
<dbReference type="AlphaFoldDB" id="A0A938WKQ4"/>
<comment type="cofactor">
    <cofactor evidence="5">
        <name>Zn(2+)</name>
        <dbReference type="ChEBI" id="CHEBI:29105"/>
    </cofactor>
    <text evidence="5">Binds 1 zinc ion per subunit.</text>
</comment>
<evidence type="ECO:0000256" key="6">
    <source>
        <dbReference type="PIRSR" id="PIRSR036894-2"/>
    </source>
</evidence>
<feature type="binding site" evidence="5">
    <location>
        <position position="119"/>
    </location>
    <ligand>
        <name>Zn(2+)</name>
        <dbReference type="ChEBI" id="CHEBI:29105"/>
    </ligand>
</feature>
<evidence type="ECO:0000313" key="10">
    <source>
        <dbReference type="Proteomes" id="UP000764045"/>
    </source>
</evidence>
<dbReference type="GO" id="GO:0005975">
    <property type="term" value="P:carbohydrate metabolic process"/>
    <property type="evidence" value="ECO:0007669"/>
    <property type="project" value="InterPro"/>
</dbReference>
<dbReference type="InterPro" id="IPR046457">
    <property type="entry name" value="PMI_typeI_cat"/>
</dbReference>
<feature type="domain" description="Mannose-6-phosphate isomerase cupin" evidence="8">
    <location>
        <begin position="244"/>
        <end position="320"/>
    </location>
</feature>
<comment type="caution">
    <text evidence="9">The sequence shown here is derived from an EMBL/GenBank/DDBJ whole genome shotgun (WGS) entry which is preliminary data.</text>
</comment>
<dbReference type="Proteomes" id="UP000764045">
    <property type="component" value="Unassembled WGS sequence"/>
</dbReference>
<keyword evidence="2 5" id="KW-0862">Zinc</keyword>
<organism evidence="9 10">
    <name type="scientific">Marseilla massiliensis</name>
    <dbReference type="NCBI Taxonomy" id="1841864"/>
    <lineage>
        <taxon>Bacteria</taxon>
        <taxon>Pseudomonadati</taxon>
        <taxon>Bacteroidota</taxon>
        <taxon>Bacteroidia</taxon>
        <taxon>Bacteroidales</taxon>
        <taxon>Prevotellaceae</taxon>
        <taxon>Marseilla</taxon>
    </lineage>
</organism>